<evidence type="ECO:0000256" key="2">
    <source>
        <dbReference type="ARBA" id="ARBA00022679"/>
    </source>
</evidence>
<accession>A0A7Y9LM62</accession>
<dbReference type="PANTHER" id="PTHR44051">
    <property type="entry name" value="GLUTATHIONE S-TRANSFERASE-RELATED"/>
    <property type="match status" value="1"/>
</dbReference>
<dbReference type="InterPro" id="IPR036282">
    <property type="entry name" value="Glutathione-S-Trfase_C_sf"/>
</dbReference>
<dbReference type="AlphaFoldDB" id="A0A7Y9LM62"/>
<dbReference type="PANTHER" id="PTHR44051:SF9">
    <property type="entry name" value="GLUTATHIONE S-TRANSFERASE 1"/>
    <property type="match status" value="1"/>
</dbReference>
<evidence type="ECO:0000256" key="3">
    <source>
        <dbReference type="ARBA" id="ARBA00047960"/>
    </source>
</evidence>
<evidence type="ECO:0000313" key="7">
    <source>
        <dbReference type="Proteomes" id="UP000542125"/>
    </source>
</evidence>
<dbReference type="SFLD" id="SFLDG01150">
    <property type="entry name" value="Main.1:_Beta-like"/>
    <property type="match status" value="1"/>
</dbReference>
<dbReference type="GO" id="GO:0004601">
    <property type="term" value="F:peroxidase activity"/>
    <property type="evidence" value="ECO:0007669"/>
    <property type="project" value="UniProtKB-ARBA"/>
</dbReference>
<dbReference type="PROSITE" id="PS50404">
    <property type="entry name" value="GST_NTER"/>
    <property type="match status" value="1"/>
</dbReference>
<dbReference type="CDD" id="cd03046">
    <property type="entry name" value="GST_N_GTT1_like"/>
    <property type="match status" value="1"/>
</dbReference>
<dbReference type="SFLD" id="SFLDG00358">
    <property type="entry name" value="Main_(cytGST)"/>
    <property type="match status" value="1"/>
</dbReference>
<dbReference type="Pfam" id="PF00043">
    <property type="entry name" value="GST_C"/>
    <property type="match status" value="1"/>
</dbReference>
<dbReference type="SUPFAM" id="SSF47616">
    <property type="entry name" value="GST C-terminal domain-like"/>
    <property type="match status" value="1"/>
</dbReference>
<evidence type="ECO:0000313" key="6">
    <source>
        <dbReference type="EMBL" id="NYE83282.1"/>
    </source>
</evidence>
<dbReference type="SUPFAM" id="SSF52833">
    <property type="entry name" value="Thioredoxin-like"/>
    <property type="match status" value="1"/>
</dbReference>
<organism evidence="6 7">
    <name type="scientific">Pigmentiphaga litoralis</name>
    <dbReference type="NCBI Taxonomy" id="516702"/>
    <lineage>
        <taxon>Bacteria</taxon>
        <taxon>Pseudomonadati</taxon>
        <taxon>Pseudomonadota</taxon>
        <taxon>Betaproteobacteria</taxon>
        <taxon>Burkholderiales</taxon>
        <taxon>Alcaligenaceae</taxon>
        <taxon>Pigmentiphaga</taxon>
    </lineage>
</organism>
<keyword evidence="7" id="KW-1185">Reference proteome</keyword>
<dbReference type="Pfam" id="PF13417">
    <property type="entry name" value="GST_N_3"/>
    <property type="match status" value="1"/>
</dbReference>
<dbReference type="InterPro" id="IPR040079">
    <property type="entry name" value="Glutathione_S-Trfase"/>
</dbReference>
<dbReference type="RefSeq" id="WP_179586815.1">
    <property type="nucleotide sequence ID" value="NZ_JACBYR010000001.1"/>
</dbReference>
<evidence type="ECO:0000259" key="5">
    <source>
        <dbReference type="PROSITE" id="PS50405"/>
    </source>
</evidence>
<feature type="domain" description="GST C-terminal" evidence="5">
    <location>
        <begin position="87"/>
        <end position="203"/>
    </location>
</feature>
<dbReference type="Gene3D" id="3.40.30.10">
    <property type="entry name" value="Glutaredoxin"/>
    <property type="match status" value="1"/>
</dbReference>
<dbReference type="PROSITE" id="PS50405">
    <property type="entry name" value="GST_CTER"/>
    <property type="match status" value="1"/>
</dbReference>
<dbReference type="GO" id="GO:0005737">
    <property type="term" value="C:cytoplasm"/>
    <property type="evidence" value="ECO:0007669"/>
    <property type="project" value="UniProtKB-ARBA"/>
</dbReference>
<comment type="caution">
    <text evidence="6">The sequence shown here is derived from an EMBL/GenBank/DDBJ whole genome shotgun (WGS) entry which is preliminary data.</text>
</comment>
<dbReference type="InterPro" id="IPR004045">
    <property type="entry name" value="Glutathione_S-Trfase_N"/>
</dbReference>
<proteinExistence type="predicted"/>
<keyword evidence="2 6" id="KW-0808">Transferase</keyword>
<evidence type="ECO:0000259" key="4">
    <source>
        <dbReference type="PROSITE" id="PS50404"/>
    </source>
</evidence>
<dbReference type="SFLD" id="SFLDS00019">
    <property type="entry name" value="Glutathione_Transferase_(cytos"/>
    <property type="match status" value="1"/>
</dbReference>
<dbReference type="InterPro" id="IPR004046">
    <property type="entry name" value="GST_C"/>
</dbReference>
<dbReference type="EMBL" id="JACBYR010000001">
    <property type="protein sequence ID" value="NYE83282.1"/>
    <property type="molecule type" value="Genomic_DNA"/>
</dbReference>
<name>A0A7Y9LM62_9BURK</name>
<reference evidence="6 7" key="1">
    <citation type="submission" date="2020-07" db="EMBL/GenBank/DDBJ databases">
        <title>Genomic Encyclopedia of Type Strains, Phase IV (KMG-V): Genome sequencing to study the core and pangenomes of soil and plant-associated prokaryotes.</title>
        <authorList>
            <person name="Whitman W."/>
        </authorList>
    </citation>
    <scope>NUCLEOTIDE SEQUENCE [LARGE SCALE GENOMIC DNA]</scope>
    <source>
        <strain evidence="6 7">SAS40</strain>
    </source>
</reference>
<dbReference type="Proteomes" id="UP000542125">
    <property type="component" value="Unassembled WGS sequence"/>
</dbReference>
<gene>
    <name evidence="6" type="ORF">FHW18_002553</name>
</gene>
<protein>
    <recommendedName>
        <fullName evidence="1">glutathione transferase</fullName>
        <ecNumber evidence="1">2.5.1.18</ecNumber>
    </recommendedName>
</protein>
<dbReference type="CDD" id="cd03189">
    <property type="entry name" value="GST_C_GTT1_like"/>
    <property type="match status" value="1"/>
</dbReference>
<feature type="domain" description="GST N-terminal" evidence="4">
    <location>
        <begin position="1"/>
        <end position="81"/>
    </location>
</feature>
<sequence>MIEVHHLKESRSRRITWLLEELGQPYTVISYDRDPATRLAPPELKAISPLGKAPVIRDGGRVLFESGAIIDYLVRRYGAGRLAPAIDSDDYDRYMQFLQYAEGSAMLPVMLKLYVGRLKEAGAPLHPRIESEIDNHIGFINDELGKRDYIAGDDFSAADVQLSFVVQLALQFYGKDKWPNVTAYVDRLESRPAYQKALAEHGA</sequence>
<comment type="catalytic activity">
    <reaction evidence="3">
        <text>RX + glutathione = an S-substituted glutathione + a halide anion + H(+)</text>
        <dbReference type="Rhea" id="RHEA:16437"/>
        <dbReference type="ChEBI" id="CHEBI:15378"/>
        <dbReference type="ChEBI" id="CHEBI:16042"/>
        <dbReference type="ChEBI" id="CHEBI:17792"/>
        <dbReference type="ChEBI" id="CHEBI:57925"/>
        <dbReference type="ChEBI" id="CHEBI:90779"/>
        <dbReference type="EC" id="2.5.1.18"/>
    </reaction>
</comment>
<dbReference type="GO" id="GO:0004364">
    <property type="term" value="F:glutathione transferase activity"/>
    <property type="evidence" value="ECO:0007669"/>
    <property type="project" value="UniProtKB-EC"/>
</dbReference>
<dbReference type="Gene3D" id="1.20.1050.10">
    <property type="match status" value="1"/>
</dbReference>
<dbReference type="InterPro" id="IPR036249">
    <property type="entry name" value="Thioredoxin-like_sf"/>
</dbReference>
<evidence type="ECO:0000256" key="1">
    <source>
        <dbReference type="ARBA" id="ARBA00012452"/>
    </source>
</evidence>
<dbReference type="FunFam" id="3.40.30.10:FF:000156">
    <property type="entry name" value="Glutathione S-transferase 1"/>
    <property type="match status" value="1"/>
</dbReference>
<dbReference type="InterPro" id="IPR010987">
    <property type="entry name" value="Glutathione-S-Trfase_C-like"/>
</dbReference>
<dbReference type="EC" id="2.5.1.18" evidence="1"/>